<name>A0A6J6PX78_9ZZZZ</name>
<accession>A0A6J6PX78</accession>
<reference evidence="2" key="1">
    <citation type="submission" date="2020-05" db="EMBL/GenBank/DDBJ databases">
        <authorList>
            <person name="Chiriac C."/>
            <person name="Salcher M."/>
            <person name="Ghai R."/>
            <person name="Kavagutti S V."/>
        </authorList>
    </citation>
    <scope>NUCLEOTIDE SEQUENCE</scope>
</reference>
<evidence type="ECO:0000313" key="2">
    <source>
        <dbReference type="EMBL" id="CAB4700404.1"/>
    </source>
</evidence>
<dbReference type="InterPro" id="IPR001466">
    <property type="entry name" value="Beta-lactam-related"/>
</dbReference>
<organism evidence="2">
    <name type="scientific">freshwater metagenome</name>
    <dbReference type="NCBI Taxonomy" id="449393"/>
    <lineage>
        <taxon>unclassified sequences</taxon>
        <taxon>metagenomes</taxon>
        <taxon>ecological metagenomes</taxon>
    </lineage>
</organism>
<dbReference type="SUPFAM" id="SSF56601">
    <property type="entry name" value="beta-lactamase/transpeptidase-like"/>
    <property type="match status" value="1"/>
</dbReference>
<dbReference type="Gene3D" id="3.40.710.10">
    <property type="entry name" value="DD-peptidase/beta-lactamase superfamily"/>
    <property type="match status" value="1"/>
</dbReference>
<proteinExistence type="predicted"/>
<sequence length="334" mass="36074">MSVPNRKPIDLGKVERAAEALFDRNPQRGTTLALVVMHRGQFVFERYGVQPDTIFGPGGPVTADTTLISWSMAKSITHAAVGILVGEGRLTLAAPAPVPSWNGTEKQAITLQHLLDMRSGLQWVEEYSLDTPSDVVEMLYGGGALDMAAYATAQPLAHAPGEVWNYSSGTSVIVSRIIGDVVGGGREGMETFLRDRLFLPAGMTSAVPKFDDAGTFIGSSYVYATARDFARFGELYRNDGVAADGIRVLPAGWSAHAATFTADDPDGPFSYGAHWWLWPDFPGSLACHGYEYQRTVVLPDREMVVVHLGVTTDEGADELHEHLRAMFLSANNGA</sequence>
<evidence type="ECO:0000259" key="1">
    <source>
        <dbReference type="Pfam" id="PF00144"/>
    </source>
</evidence>
<feature type="domain" description="Beta-lactamase-related" evidence="1">
    <location>
        <begin position="30"/>
        <end position="308"/>
    </location>
</feature>
<dbReference type="InterPro" id="IPR012338">
    <property type="entry name" value="Beta-lactam/transpept-like"/>
</dbReference>
<gene>
    <name evidence="2" type="ORF">UFOPK2656_00009</name>
</gene>
<dbReference type="Pfam" id="PF00144">
    <property type="entry name" value="Beta-lactamase"/>
    <property type="match status" value="1"/>
</dbReference>
<dbReference type="EMBL" id="CAEZYF010000001">
    <property type="protein sequence ID" value="CAB4700404.1"/>
    <property type="molecule type" value="Genomic_DNA"/>
</dbReference>
<dbReference type="AlphaFoldDB" id="A0A6J6PX78"/>
<protein>
    <submittedName>
        <fullName evidence="2">Unannotated protein</fullName>
    </submittedName>
</protein>
<dbReference type="InterPro" id="IPR050789">
    <property type="entry name" value="Diverse_Enzym_Activities"/>
</dbReference>
<dbReference type="PANTHER" id="PTHR43283">
    <property type="entry name" value="BETA-LACTAMASE-RELATED"/>
    <property type="match status" value="1"/>
</dbReference>
<dbReference type="PANTHER" id="PTHR43283:SF7">
    <property type="entry name" value="BETA-LACTAMASE-RELATED DOMAIN-CONTAINING PROTEIN"/>
    <property type="match status" value="1"/>
</dbReference>